<accession>X1VP18</accession>
<name>X1VP18_9ZZZZ</name>
<evidence type="ECO:0000313" key="1">
    <source>
        <dbReference type="EMBL" id="GAJ10655.1"/>
    </source>
</evidence>
<reference evidence="1" key="1">
    <citation type="journal article" date="2014" name="Front. Microbiol.">
        <title>High frequency of phylogenetically diverse reductive dehalogenase-homologous genes in deep subseafloor sedimentary metagenomes.</title>
        <authorList>
            <person name="Kawai M."/>
            <person name="Futagami T."/>
            <person name="Toyoda A."/>
            <person name="Takaki Y."/>
            <person name="Nishi S."/>
            <person name="Hori S."/>
            <person name="Arai W."/>
            <person name="Tsubouchi T."/>
            <person name="Morono Y."/>
            <person name="Uchiyama I."/>
            <person name="Ito T."/>
            <person name="Fujiyama A."/>
            <person name="Inagaki F."/>
            <person name="Takami H."/>
        </authorList>
    </citation>
    <scope>NUCLEOTIDE SEQUENCE</scope>
    <source>
        <strain evidence="1">Expedition CK06-06</strain>
    </source>
</reference>
<gene>
    <name evidence="1" type="ORF">S12H4_54487</name>
</gene>
<proteinExistence type="predicted"/>
<dbReference type="AlphaFoldDB" id="X1VP18"/>
<sequence>IETPFTLCQRHSIQGADPAPVLKDGGTALNMTNNQVEST</sequence>
<dbReference type="EMBL" id="BARW01034837">
    <property type="protein sequence ID" value="GAJ10655.1"/>
    <property type="molecule type" value="Genomic_DNA"/>
</dbReference>
<organism evidence="1">
    <name type="scientific">marine sediment metagenome</name>
    <dbReference type="NCBI Taxonomy" id="412755"/>
    <lineage>
        <taxon>unclassified sequences</taxon>
        <taxon>metagenomes</taxon>
        <taxon>ecological metagenomes</taxon>
    </lineage>
</organism>
<feature type="non-terminal residue" evidence="1">
    <location>
        <position position="1"/>
    </location>
</feature>
<comment type="caution">
    <text evidence="1">The sequence shown here is derived from an EMBL/GenBank/DDBJ whole genome shotgun (WGS) entry which is preliminary data.</text>
</comment>
<protein>
    <submittedName>
        <fullName evidence="1">Uncharacterized protein</fullName>
    </submittedName>
</protein>